<gene>
    <name evidence="1" type="ORF">CEXT_119181</name>
</gene>
<reference evidence="1 2" key="1">
    <citation type="submission" date="2021-06" db="EMBL/GenBank/DDBJ databases">
        <title>Caerostris extrusa draft genome.</title>
        <authorList>
            <person name="Kono N."/>
            <person name="Arakawa K."/>
        </authorList>
    </citation>
    <scope>NUCLEOTIDE SEQUENCE [LARGE SCALE GENOMIC DNA]</scope>
</reference>
<organism evidence="1 2">
    <name type="scientific">Caerostris extrusa</name>
    <name type="common">Bark spider</name>
    <name type="synonym">Caerostris bankana</name>
    <dbReference type="NCBI Taxonomy" id="172846"/>
    <lineage>
        <taxon>Eukaryota</taxon>
        <taxon>Metazoa</taxon>
        <taxon>Ecdysozoa</taxon>
        <taxon>Arthropoda</taxon>
        <taxon>Chelicerata</taxon>
        <taxon>Arachnida</taxon>
        <taxon>Araneae</taxon>
        <taxon>Araneomorphae</taxon>
        <taxon>Entelegynae</taxon>
        <taxon>Araneoidea</taxon>
        <taxon>Araneidae</taxon>
        <taxon>Caerostris</taxon>
    </lineage>
</organism>
<keyword evidence="2" id="KW-1185">Reference proteome</keyword>
<dbReference type="Proteomes" id="UP001054945">
    <property type="component" value="Unassembled WGS sequence"/>
</dbReference>
<accession>A0AAV4TP19</accession>
<protein>
    <submittedName>
        <fullName evidence="1">Uncharacterized protein</fullName>
    </submittedName>
</protein>
<comment type="caution">
    <text evidence="1">The sequence shown here is derived from an EMBL/GenBank/DDBJ whole genome shotgun (WGS) entry which is preliminary data.</text>
</comment>
<name>A0AAV4TP19_CAEEX</name>
<sequence length="78" mass="9246">MGHSCVYSCCLVNKQNLAEEQDTRRDGRPLRVIEFCFRERGCRNEKSAVHESNERNNKVLQRYYIKLIRSLLNAIEKD</sequence>
<evidence type="ECO:0000313" key="2">
    <source>
        <dbReference type="Proteomes" id="UP001054945"/>
    </source>
</evidence>
<dbReference type="EMBL" id="BPLR01011495">
    <property type="protein sequence ID" value="GIY46899.1"/>
    <property type="molecule type" value="Genomic_DNA"/>
</dbReference>
<proteinExistence type="predicted"/>
<dbReference type="AlphaFoldDB" id="A0AAV4TP19"/>
<evidence type="ECO:0000313" key="1">
    <source>
        <dbReference type="EMBL" id="GIY46899.1"/>
    </source>
</evidence>